<keyword evidence="4" id="KW-1185">Reference proteome</keyword>
<name>A0A8H7SDI7_9FUNG</name>
<dbReference type="Gene3D" id="1.20.1280.50">
    <property type="match status" value="1"/>
</dbReference>
<evidence type="ECO:0000256" key="1">
    <source>
        <dbReference type="SAM" id="MobiDB-lite"/>
    </source>
</evidence>
<evidence type="ECO:0000313" key="3">
    <source>
        <dbReference type="EMBL" id="KAG2227404.1"/>
    </source>
</evidence>
<feature type="region of interest" description="Disordered" evidence="1">
    <location>
        <begin position="401"/>
        <end position="444"/>
    </location>
</feature>
<dbReference type="InterPro" id="IPR015943">
    <property type="entry name" value="WD40/YVTN_repeat-like_dom_sf"/>
</dbReference>
<feature type="compositionally biased region" description="Low complexity" evidence="1">
    <location>
        <begin position="409"/>
        <end position="429"/>
    </location>
</feature>
<gene>
    <name evidence="3" type="ORF">INT45_007429</name>
</gene>
<dbReference type="InterPro" id="IPR001810">
    <property type="entry name" value="F-box_dom"/>
</dbReference>
<dbReference type="EMBL" id="JAEPRB010000007">
    <property type="protein sequence ID" value="KAG2227404.1"/>
    <property type="molecule type" value="Genomic_DNA"/>
</dbReference>
<dbReference type="SMART" id="SM00256">
    <property type="entry name" value="FBOX"/>
    <property type="match status" value="1"/>
</dbReference>
<evidence type="ECO:0000259" key="2">
    <source>
        <dbReference type="PROSITE" id="PS50181"/>
    </source>
</evidence>
<accession>A0A8H7SDI7</accession>
<dbReference type="OrthoDB" id="3219396at2759"/>
<dbReference type="Gene3D" id="2.130.10.10">
    <property type="entry name" value="YVTN repeat-like/Quinoprotein amine dehydrogenase"/>
    <property type="match status" value="1"/>
</dbReference>
<feature type="region of interest" description="Disordered" evidence="1">
    <location>
        <begin position="494"/>
        <end position="517"/>
    </location>
</feature>
<reference evidence="3 4" key="1">
    <citation type="submission" date="2020-12" db="EMBL/GenBank/DDBJ databases">
        <title>Metabolic potential, ecology and presence of endohyphal bacteria is reflected in genomic diversity of Mucoromycotina.</title>
        <authorList>
            <person name="Muszewska A."/>
            <person name="Okrasinska A."/>
            <person name="Steczkiewicz K."/>
            <person name="Drgas O."/>
            <person name="Orlowska M."/>
            <person name="Perlinska-Lenart U."/>
            <person name="Aleksandrzak-Piekarczyk T."/>
            <person name="Szatraj K."/>
            <person name="Zielenkiewicz U."/>
            <person name="Pilsyk S."/>
            <person name="Malc E."/>
            <person name="Mieczkowski P."/>
            <person name="Kruszewska J.S."/>
            <person name="Biernat P."/>
            <person name="Pawlowska J."/>
        </authorList>
    </citation>
    <scope>NUCLEOTIDE SEQUENCE [LARGE SCALE GENOMIC DNA]</scope>
    <source>
        <strain evidence="3 4">CBS 142.35</strain>
    </source>
</reference>
<feature type="region of interest" description="Disordered" evidence="1">
    <location>
        <begin position="115"/>
        <end position="158"/>
    </location>
</feature>
<dbReference type="InterPro" id="IPR036322">
    <property type="entry name" value="WD40_repeat_dom_sf"/>
</dbReference>
<sequence>MARRKSVQELVKPLRKLSLLGGTTDKSPTTPTSTDNKTITELQTTQEHEQCDIISWLPRELGLYIFTLISFSDLVQAQLTCRVWCRIVRDPSIWKTRYYDLHRRFPDLYFHKQPQQPLPQQQEIEQHQQREPTMDDIHEEEEKEENVGQENDDDDDDMTWQTKYCRAQTHANWRMGIVQRKQLISDHNKSRILSVKLRKNYLITLTENNIVSLYQYTTSLGFRLVSTWSFGDPVHNSVECIDILPEINILAVAMCGSKCVFYDINEQSNDPIQVLKGGNHPWFIPDSIALSQDYFAVSGRKPSAVFIWNWRKGVRLSNRAFDNQPHSVYIVKSNIIMISVDGLVHVFDIFDPPRQSATFNLPPCNMPCLGYDGSLNIVLAPFAAHRIHHFKWDPTTATSNGARYIRSPNNNNNNNTNSDNASNDTNTTDQSPPPKTLTSSISSLLFSRPKRQRTTYIDTAGRKAARSLRRYSSYNEYGYACQARTAYYIKQVQEQEKMDNRNNNDGTSTGRKKMKKPIKEEPDFHSRLRLISSIRTSPLGWTTRHIVSMAVHNDRVAIVNRRGGIALFAVNGTTAADVTFKNGQCQWIERDKSTFRDGDDLSDGYDFVRSRLAMGDMGIIYGGRDGKLWWLDFSCRPDEDNISSATPISSS</sequence>
<feature type="compositionally biased region" description="Basic and acidic residues" evidence="1">
    <location>
        <begin position="124"/>
        <end position="136"/>
    </location>
</feature>
<proteinExistence type="predicted"/>
<dbReference type="SUPFAM" id="SSF81383">
    <property type="entry name" value="F-box domain"/>
    <property type="match status" value="1"/>
</dbReference>
<dbReference type="InterPro" id="IPR036047">
    <property type="entry name" value="F-box-like_dom_sf"/>
</dbReference>
<protein>
    <recommendedName>
        <fullName evidence="2">F-box domain-containing protein</fullName>
    </recommendedName>
</protein>
<dbReference type="PROSITE" id="PS50181">
    <property type="entry name" value="FBOX"/>
    <property type="match status" value="1"/>
</dbReference>
<dbReference type="AlphaFoldDB" id="A0A8H7SDI7"/>
<feature type="domain" description="F-box" evidence="2">
    <location>
        <begin position="51"/>
        <end position="97"/>
    </location>
</feature>
<comment type="caution">
    <text evidence="3">The sequence shown here is derived from an EMBL/GenBank/DDBJ whole genome shotgun (WGS) entry which is preliminary data.</text>
</comment>
<dbReference type="Proteomes" id="UP000646827">
    <property type="component" value="Unassembled WGS sequence"/>
</dbReference>
<evidence type="ECO:0000313" key="4">
    <source>
        <dbReference type="Proteomes" id="UP000646827"/>
    </source>
</evidence>
<dbReference type="Pfam" id="PF12937">
    <property type="entry name" value="F-box-like"/>
    <property type="match status" value="1"/>
</dbReference>
<organism evidence="3 4">
    <name type="scientific">Circinella minor</name>
    <dbReference type="NCBI Taxonomy" id="1195481"/>
    <lineage>
        <taxon>Eukaryota</taxon>
        <taxon>Fungi</taxon>
        <taxon>Fungi incertae sedis</taxon>
        <taxon>Mucoromycota</taxon>
        <taxon>Mucoromycotina</taxon>
        <taxon>Mucoromycetes</taxon>
        <taxon>Mucorales</taxon>
        <taxon>Lichtheimiaceae</taxon>
        <taxon>Circinella</taxon>
    </lineage>
</organism>
<dbReference type="SUPFAM" id="SSF50978">
    <property type="entry name" value="WD40 repeat-like"/>
    <property type="match status" value="1"/>
</dbReference>